<dbReference type="PANTHER" id="PTHR43280">
    <property type="entry name" value="ARAC-FAMILY TRANSCRIPTIONAL REGULATOR"/>
    <property type="match status" value="1"/>
</dbReference>
<keyword evidence="1" id="KW-0805">Transcription regulation</keyword>
<keyword evidence="6" id="KW-1185">Reference proteome</keyword>
<dbReference type="GO" id="GO:0003700">
    <property type="term" value="F:DNA-binding transcription factor activity"/>
    <property type="evidence" value="ECO:0007669"/>
    <property type="project" value="InterPro"/>
</dbReference>
<comment type="caution">
    <text evidence="5">The sequence shown here is derived from an EMBL/GenBank/DDBJ whole genome shotgun (WGS) entry which is preliminary data.</text>
</comment>
<proteinExistence type="predicted"/>
<dbReference type="PROSITE" id="PS00041">
    <property type="entry name" value="HTH_ARAC_FAMILY_1"/>
    <property type="match status" value="1"/>
</dbReference>
<dbReference type="RefSeq" id="WP_248551125.1">
    <property type="nucleotide sequence ID" value="NZ_JALPRK010000004.1"/>
</dbReference>
<name>A0A9X1Y0C7_9BACL</name>
<evidence type="ECO:0000313" key="6">
    <source>
        <dbReference type="Proteomes" id="UP001139534"/>
    </source>
</evidence>
<reference evidence="5" key="1">
    <citation type="submission" date="2022-04" db="EMBL/GenBank/DDBJ databases">
        <authorList>
            <person name="Seo M.-J."/>
        </authorList>
    </citation>
    <scope>NUCLEOTIDE SEQUENCE</scope>
    <source>
        <strain evidence="5">MBLB2552</strain>
    </source>
</reference>
<dbReference type="SUPFAM" id="SSF46689">
    <property type="entry name" value="Homeodomain-like"/>
    <property type="match status" value="2"/>
</dbReference>
<dbReference type="Proteomes" id="UP001139534">
    <property type="component" value="Unassembled WGS sequence"/>
</dbReference>
<sequence length="141" mass="16440">METIEVDEEEPICFYSVHFSYTSIGYDEGAWSIGKIQHMREHLTERLTLAELSDLVQLSTYYLTRVFKQATGYTVIEYFNKLKMDKAKELILDSDKKIKDVALELGFADEFYFSRIFKRTEGISPCFTAKSSMEFRIMHGS</sequence>
<gene>
    <name evidence="5" type="ORF">M0651_07000</name>
</gene>
<dbReference type="PANTHER" id="PTHR43280:SF30">
    <property type="entry name" value="MMSAB OPERON REGULATORY PROTEIN"/>
    <property type="match status" value="1"/>
</dbReference>
<accession>A0A9X1Y0C7</accession>
<dbReference type="EMBL" id="JALPRK010000004">
    <property type="protein sequence ID" value="MCK8486923.1"/>
    <property type="molecule type" value="Genomic_DNA"/>
</dbReference>
<dbReference type="AlphaFoldDB" id="A0A9X1Y0C7"/>
<feature type="domain" description="HTH araC/xylS-type" evidence="4">
    <location>
        <begin position="33"/>
        <end position="131"/>
    </location>
</feature>
<evidence type="ECO:0000313" key="5">
    <source>
        <dbReference type="EMBL" id="MCK8486923.1"/>
    </source>
</evidence>
<dbReference type="PROSITE" id="PS01124">
    <property type="entry name" value="HTH_ARAC_FAMILY_2"/>
    <property type="match status" value="1"/>
</dbReference>
<evidence type="ECO:0000256" key="2">
    <source>
        <dbReference type="ARBA" id="ARBA00023125"/>
    </source>
</evidence>
<dbReference type="Gene3D" id="1.10.10.60">
    <property type="entry name" value="Homeodomain-like"/>
    <property type="match status" value="2"/>
</dbReference>
<keyword evidence="3" id="KW-0804">Transcription</keyword>
<evidence type="ECO:0000256" key="1">
    <source>
        <dbReference type="ARBA" id="ARBA00023015"/>
    </source>
</evidence>
<organism evidence="5 6">
    <name type="scientific">Paenibacillus mellifer</name>
    <dbReference type="NCBI Taxonomy" id="2937794"/>
    <lineage>
        <taxon>Bacteria</taxon>
        <taxon>Bacillati</taxon>
        <taxon>Bacillota</taxon>
        <taxon>Bacilli</taxon>
        <taxon>Bacillales</taxon>
        <taxon>Paenibacillaceae</taxon>
        <taxon>Paenibacillus</taxon>
    </lineage>
</organism>
<dbReference type="SMART" id="SM00342">
    <property type="entry name" value="HTH_ARAC"/>
    <property type="match status" value="1"/>
</dbReference>
<dbReference type="Pfam" id="PF12833">
    <property type="entry name" value="HTH_18"/>
    <property type="match status" value="1"/>
</dbReference>
<dbReference type="GO" id="GO:0043565">
    <property type="term" value="F:sequence-specific DNA binding"/>
    <property type="evidence" value="ECO:0007669"/>
    <property type="project" value="InterPro"/>
</dbReference>
<keyword evidence="2" id="KW-0238">DNA-binding</keyword>
<dbReference type="InterPro" id="IPR018062">
    <property type="entry name" value="HTH_AraC-typ_CS"/>
</dbReference>
<dbReference type="InterPro" id="IPR009057">
    <property type="entry name" value="Homeodomain-like_sf"/>
</dbReference>
<protein>
    <submittedName>
        <fullName evidence="5">AraC family transcriptional regulator</fullName>
    </submittedName>
</protein>
<evidence type="ECO:0000256" key="3">
    <source>
        <dbReference type="ARBA" id="ARBA00023163"/>
    </source>
</evidence>
<evidence type="ECO:0000259" key="4">
    <source>
        <dbReference type="PROSITE" id="PS01124"/>
    </source>
</evidence>
<dbReference type="InterPro" id="IPR018060">
    <property type="entry name" value="HTH_AraC"/>
</dbReference>